<protein>
    <submittedName>
        <fullName evidence="1">Uncharacterized protein</fullName>
    </submittedName>
</protein>
<gene>
    <name evidence="1" type="ORF">Oscil6304_6086</name>
</gene>
<proteinExistence type="predicted"/>
<keyword evidence="1" id="KW-0614">Plasmid</keyword>
<dbReference type="InParanoid" id="K9TTN6"/>
<name>K9TTN6_9CYAN</name>
<keyword evidence="2" id="KW-1185">Reference proteome</keyword>
<dbReference type="AlphaFoldDB" id="K9TTN6"/>
<sequence>MGNLRSFAMTLQELEDLLRLLKLYGLAICSRVTGEFDPPTQIPLDHVGFFCVVATHVARLNQNRSPRPKFVGSLSALQRKSCSIFMRWRSLCLVRMRCGGLSRSLRLFLARLVFNPSMLALSGEGRIWETGLTSNRALVVQADCDRPTQVAVFSSCRYSCWQSGMGSIAGKEKLKLPTNKHTDVKLAIANLALATGIVPERERRPWRYPPQLFRFGCCSLINPSNSTAPIKSPFPQYSCILHNQISILTQKKFFVTFFALTSKD</sequence>
<dbReference type="EMBL" id="CP003609">
    <property type="protein sequence ID" value="AFY85541.1"/>
    <property type="molecule type" value="Genomic_DNA"/>
</dbReference>
<organism evidence="1 2">
    <name type="scientific">Oscillatoria acuminata PCC 6304</name>
    <dbReference type="NCBI Taxonomy" id="56110"/>
    <lineage>
        <taxon>Bacteria</taxon>
        <taxon>Bacillati</taxon>
        <taxon>Cyanobacteriota</taxon>
        <taxon>Cyanophyceae</taxon>
        <taxon>Oscillatoriophycideae</taxon>
        <taxon>Oscillatoriales</taxon>
        <taxon>Oscillatoriaceae</taxon>
        <taxon>Oscillatoria</taxon>
    </lineage>
</organism>
<accession>K9TTN6</accession>
<dbReference type="Proteomes" id="UP000010367">
    <property type="component" value="Plasmid pOSCIL6304.02"/>
</dbReference>
<dbReference type="KEGG" id="oac:Oscil6304_6086"/>
<reference evidence="1 2" key="1">
    <citation type="submission" date="2012-06" db="EMBL/GenBank/DDBJ databases">
        <title>Finished plasmid 2 of genome of Oscillatoria acuminata PCC 6304.</title>
        <authorList>
            <consortium name="US DOE Joint Genome Institute"/>
            <person name="Gugger M."/>
            <person name="Coursin T."/>
            <person name="Rippka R."/>
            <person name="Tandeau De Marsac N."/>
            <person name="Huntemann M."/>
            <person name="Wei C.-L."/>
            <person name="Han J."/>
            <person name="Detter J.C."/>
            <person name="Han C."/>
            <person name="Tapia R."/>
            <person name="Davenport K."/>
            <person name="Daligault H."/>
            <person name="Erkkila T."/>
            <person name="Gu W."/>
            <person name="Munk A.C.C."/>
            <person name="Teshima H."/>
            <person name="Xu Y."/>
            <person name="Chain P."/>
            <person name="Chen A."/>
            <person name="Krypides N."/>
            <person name="Mavromatis K."/>
            <person name="Markowitz V."/>
            <person name="Szeto E."/>
            <person name="Ivanova N."/>
            <person name="Mikhailova N."/>
            <person name="Ovchinnikova G."/>
            <person name="Pagani I."/>
            <person name="Pati A."/>
            <person name="Goodwin L."/>
            <person name="Peters L."/>
            <person name="Pitluck S."/>
            <person name="Woyke T."/>
            <person name="Kerfeld C."/>
        </authorList>
    </citation>
    <scope>NUCLEOTIDE SEQUENCE [LARGE SCALE GENOMIC DNA]</scope>
    <source>
        <strain evidence="1 2">PCC 6304</strain>
        <plasmid evidence="2">Plasmid pOSCIL6304.02</plasmid>
    </source>
</reference>
<evidence type="ECO:0000313" key="2">
    <source>
        <dbReference type="Proteomes" id="UP000010367"/>
    </source>
</evidence>
<evidence type="ECO:0000313" key="1">
    <source>
        <dbReference type="EMBL" id="AFY85541.1"/>
    </source>
</evidence>
<geneLocation type="plasmid" evidence="1 2">
    <name>pOSCIL6304.02</name>
</geneLocation>
<dbReference type="HOGENOM" id="CLU_1053104_0_0_3"/>